<sequence>MVIIVYTPLSVKQREPRPCMDRPICSVACERRAAWPMSQVVYLLLGGSAQPHAGQAQLPPFFSTVAHFTVSYIAFVVVVVVVGSGGGRQLSLGGSTMGLAFLYTTPIVRTCRAARAHLVRMSRLRYAMQLVWAVIRLTLLAASRLGTQVRNAHHVIGLWRANERGSVCHRYSTGRWQ</sequence>
<evidence type="ECO:0000256" key="1">
    <source>
        <dbReference type="SAM" id="Phobius"/>
    </source>
</evidence>
<proteinExistence type="predicted"/>
<keyword evidence="1" id="KW-1133">Transmembrane helix</keyword>
<keyword evidence="3" id="KW-1185">Reference proteome</keyword>
<dbReference type="RefSeq" id="XP_047775414.1">
    <property type="nucleotide sequence ID" value="XM_047917327.1"/>
</dbReference>
<name>A0ABQ8K5Z1_9APHY</name>
<accession>A0ABQ8K5Z1</accession>
<evidence type="ECO:0000313" key="3">
    <source>
        <dbReference type="Proteomes" id="UP000814176"/>
    </source>
</evidence>
<dbReference type="EMBL" id="JADCUA010000021">
    <property type="protein sequence ID" value="KAH9832496.1"/>
    <property type="molecule type" value="Genomic_DNA"/>
</dbReference>
<organism evidence="2 3">
    <name type="scientific">Rhodofomes roseus</name>
    <dbReference type="NCBI Taxonomy" id="34475"/>
    <lineage>
        <taxon>Eukaryota</taxon>
        <taxon>Fungi</taxon>
        <taxon>Dikarya</taxon>
        <taxon>Basidiomycota</taxon>
        <taxon>Agaricomycotina</taxon>
        <taxon>Agaricomycetes</taxon>
        <taxon>Polyporales</taxon>
        <taxon>Rhodofomes</taxon>
    </lineage>
</organism>
<keyword evidence="1" id="KW-0472">Membrane</keyword>
<reference evidence="2 3" key="1">
    <citation type="journal article" date="2021" name="Environ. Microbiol.">
        <title>Gene family expansions and transcriptome signatures uncover fungal adaptations to wood decay.</title>
        <authorList>
            <person name="Hage H."/>
            <person name="Miyauchi S."/>
            <person name="Viragh M."/>
            <person name="Drula E."/>
            <person name="Min B."/>
            <person name="Chaduli D."/>
            <person name="Navarro D."/>
            <person name="Favel A."/>
            <person name="Norest M."/>
            <person name="Lesage-Meessen L."/>
            <person name="Balint B."/>
            <person name="Merenyi Z."/>
            <person name="de Eugenio L."/>
            <person name="Morin E."/>
            <person name="Martinez A.T."/>
            <person name="Baldrian P."/>
            <person name="Stursova M."/>
            <person name="Martinez M.J."/>
            <person name="Novotny C."/>
            <person name="Magnuson J.K."/>
            <person name="Spatafora J.W."/>
            <person name="Maurice S."/>
            <person name="Pangilinan J."/>
            <person name="Andreopoulos W."/>
            <person name="LaButti K."/>
            <person name="Hundley H."/>
            <person name="Na H."/>
            <person name="Kuo A."/>
            <person name="Barry K."/>
            <person name="Lipzen A."/>
            <person name="Henrissat B."/>
            <person name="Riley R."/>
            <person name="Ahrendt S."/>
            <person name="Nagy L.G."/>
            <person name="Grigoriev I.V."/>
            <person name="Martin F."/>
            <person name="Rosso M.N."/>
        </authorList>
    </citation>
    <scope>NUCLEOTIDE SEQUENCE [LARGE SCALE GENOMIC DNA]</scope>
    <source>
        <strain evidence="2 3">CIRM-BRFM 1785</strain>
    </source>
</reference>
<comment type="caution">
    <text evidence="2">The sequence shown here is derived from an EMBL/GenBank/DDBJ whole genome shotgun (WGS) entry which is preliminary data.</text>
</comment>
<protein>
    <submittedName>
        <fullName evidence="2">Uncharacterized protein</fullName>
    </submittedName>
</protein>
<dbReference type="Proteomes" id="UP000814176">
    <property type="component" value="Unassembled WGS sequence"/>
</dbReference>
<feature type="transmembrane region" description="Helical" evidence="1">
    <location>
        <begin position="65"/>
        <end position="84"/>
    </location>
</feature>
<evidence type="ECO:0000313" key="2">
    <source>
        <dbReference type="EMBL" id="KAH9832496.1"/>
    </source>
</evidence>
<keyword evidence="1" id="KW-0812">Transmembrane</keyword>
<dbReference type="GeneID" id="71998059"/>
<gene>
    <name evidence="2" type="ORF">C8Q71DRAFT_255269</name>
</gene>